<dbReference type="Pfam" id="PF13505">
    <property type="entry name" value="OMP_b-brl"/>
    <property type="match status" value="1"/>
</dbReference>
<feature type="domain" description="Outer membrane protein beta-barrel" evidence="3">
    <location>
        <begin position="12"/>
        <end position="176"/>
    </location>
</feature>
<accession>A0A066UV56</accession>
<gene>
    <name evidence="4" type="ORF">VFDL14_03355</name>
</gene>
<dbReference type="OrthoDB" id="6399590at2"/>
<reference evidence="4 5" key="1">
    <citation type="submission" date="2014-02" db="EMBL/GenBank/DDBJ databases">
        <title>Vibrio fortis Dalian14 Genome Sequencing.</title>
        <authorList>
            <person name="Wang Y."/>
            <person name="Song L."/>
            <person name="Liu G."/>
            <person name="Ding J."/>
        </authorList>
    </citation>
    <scope>NUCLEOTIDE SEQUENCE [LARGE SCALE GENOMIC DNA]</scope>
    <source>
        <strain evidence="4 5">Dalian14</strain>
    </source>
</reference>
<name>A0A066UV56_9VIBR</name>
<feature type="signal peptide" evidence="2">
    <location>
        <begin position="1"/>
        <end position="21"/>
    </location>
</feature>
<evidence type="ECO:0000256" key="2">
    <source>
        <dbReference type="SAM" id="SignalP"/>
    </source>
</evidence>
<keyword evidence="1 2" id="KW-0732">Signal</keyword>
<dbReference type="EMBL" id="JFFR01000002">
    <property type="protein sequence ID" value="KDN29802.1"/>
    <property type="molecule type" value="Genomic_DNA"/>
</dbReference>
<dbReference type="SUPFAM" id="SSF56935">
    <property type="entry name" value="Porins"/>
    <property type="match status" value="1"/>
</dbReference>
<dbReference type="RefSeq" id="WP_032548726.1">
    <property type="nucleotide sequence ID" value="NZ_JFFR01000002.1"/>
</dbReference>
<dbReference type="STRING" id="212667.VFDL14_03355"/>
<organism evidence="4 5">
    <name type="scientific">Vibrio fortis</name>
    <dbReference type="NCBI Taxonomy" id="212667"/>
    <lineage>
        <taxon>Bacteria</taxon>
        <taxon>Pseudomonadati</taxon>
        <taxon>Pseudomonadota</taxon>
        <taxon>Gammaproteobacteria</taxon>
        <taxon>Vibrionales</taxon>
        <taxon>Vibrionaceae</taxon>
        <taxon>Vibrio</taxon>
    </lineage>
</organism>
<evidence type="ECO:0000313" key="4">
    <source>
        <dbReference type="EMBL" id="KDN29802.1"/>
    </source>
</evidence>
<keyword evidence="5" id="KW-1185">Reference proteome</keyword>
<evidence type="ECO:0000256" key="1">
    <source>
        <dbReference type="ARBA" id="ARBA00022729"/>
    </source>
</evidence>
<protein>
    <submittedName>
        <fullName evidence="4">Membrane protein</fullName>
    </submittedName>
</protein>
<proteinExistence type="predicted"/>
<dbReference type="Proteomes" id="UP000027219">
    <property type="component" value="Unassembled WGS sequence"/>
</dbReference>
<evidence type="ECO:0000259" key="3">
    <source>
        <dbReference type="Pfam" id="PF13505"/>
    </source>
</evidence>
<dbReference type="InterPro" id="IPR027385">
    <property type="entry name" value="Beta-barrel_OMP"/>
</dbReference>
<dbReference type="Gene3D" id="2.40.160.20">
    <property type="match status" value="1"/>
</dbReference>
<feature type="chain" id="PRO_5001632488" evidence="2">
    <location>
        <begin position="22"/>
        <end position="213"/>
    </location>
</feature>
<evidence type="ECO:0000313" key="5">
    <source>
        <dbReference type="Proteomes" id="UP000027219"/>
    </source>
</evidence>
<sequence>MSIWKLGLISVCTAFSVGAMAQDNEPTILDYNYVTASVYSGSLNADAGGNNNASVFGLGVSYEMTDEWLLIGDYTARFIHPDESTTRIDTLMGGAGYRFNIRKDLDIVASYLLGITKGEIELNSNNQTLESDTEFIHGGKVELNYGFAKRWIANGSIQANRSDLFDEEVYHLGLRYKVTSKFSIEGAYQHRDGEGDNGGERTNELGLEFRLEY</sequence>
<comment type="caution">
    <text evidence="4">The sequence shown here is derived from an EMBL/GenBank/DDBJ whole genome shotgun (WGS) entry which is preliminary data.</text>
</comment>
<dbReference type="AlphaFoldDB" id="A0A066UV56"/>